<proteinExistence type="evidence at transcript level"/>
<reference evidence="4" key="1">
    <citation type="submission" date="2012-02" db="EMBL/GenBank/DDBJ databases">
        <authorList>
            <person name="Zamora-Bustillos R."/>
            <person name="Rivera-Reyes R."/>
            <person name="Aguilar M.B."/>
            <person name="Falcon A."/>
            <person name="Michel-Morfin E."/>
            <person name="Landa-Jaime V."/>
            <person name="Heimer de la Cotera E.P."/>
        </authorList>
    </citation>
    <scope>NUCLEOTIDE SEQUENCE</scope>
</reference>
<evidence type="ECO:0000313" key="4">
    <source>
        <dbReference type="EMBL" id="AFI41808.1"/>
    </source>
</evidence>
<accession>M1F103</accession>
<feature type="chain" id="PRO_5004014358" evidence="3">
    <location>
        <begin position="20"/>
        <end position="76"/>
    </location>
</feature>
<keyword evidence="2" id="KW-0964">Secreted</keyword>
<comment type="subcellular location">
    <subcellularLocation>
        <location evidence="1">Secreted</location>
    </subcellularLocation>
</comment>
<organism evidence="4">
    <name type="scientific">Conus brunneus</name>
    <name type="common">Wood's brown cone</name>
    <dbReference type="NCBI Taxonomy" id="101289"/>
    <lineage>
        <taxon>Eukaryota</taxon>
        <taxon>Metazoa</taxon>
        <taxon>Spiralia</taxon>
        <taxon>Lophotrochozoa</taxon>
        <taxon>Mollusca</taxon>
        <taxon>Gastropoda</taxon>
        <taxon>Caenogastropoda</taxon>
        <taxon>Neogastropoda</taxon>
        <taxon>Conoidea</taxon>
        <taxon>Conidae</taxon>
        <taxon>Conus</taxon>
        <taxon>Stephanoconus</taxon>
    </lineage>
</organism>
<evidence type="ECO:0000256" key="3">
    <source>
        <dbReference type="SAM" id="SignalP"/>
    </source>
</evidence>
<protein>
    <submittedName>
        <fullName evidence="4">O-superfamily conotoxin Br7.1</fullName>
    </submittedName>
</protein>
<feature type="signal peptide" evidence="3">
    <location>
        <begin position="1"/>
        <end position="19"/>
    </location>
</feature>
<evidence type="ECO:0000256" key="1">
    <source>
        <dbReference type="ARBA" id="ARBA00004613"/>
    </source>
</evidence>
<evidence type="ECO:0000256" key="2">
    <source>
        <dbReference type="ARBA" id="ARBA00022525"/>
    </source>
</evidence>
<dbReference type="Pfam" id="PF02950">
    <property type="entry name" value="Conotoxin"/>
    <property type="match status" value="1"/>
</dbReference>
<dbReference type="GO" id="GO:0008200">
    <property type="term" value="F:ion channel inhibitor activity"/>
    <property type="evidence" value="ECO:0007669"/>
    <property type="project" value="InterPro"/>
</dbReference>
<dbReference type="EMBL" id="JQ683152">
    <property type="protein sequence ID" value="AFI41808.1"/>
    <property type="molecule type" value="mRNA"/>
</dbReference>
<name>M1F103_CONBR</name>
<dbReference type="InterPro" id="IPR004214">
    <property type="entry name" value="Conotoxin"/>
</dbReference>
<dbReference type="GO" id="GO:0005576">
    <property type="term" value="C:extracellular region"/>
    <property type="evidence" value="ECO:0007669"/>
    <property type="project" value="UniProtKB-SubCell"/>
</dbReference>
<dbReference type="AlphaFoldDB" id="M1F103"/>
<keyword evidence="3" id="KW-0732">Signal</keyword>
<sequence>MEKLTILLLVVTVLVSTQAMIQGDIEKRRKAKINIFSKRKTTAERWWDGECRSWSNKCEWPWHCCSNDCEDYCTLW</sequence>